<keyword evidence="2" id="KW-1185">Reference proteome</keyword>
<dbReference type="EMBL" id="JAVAMP010000001">
    <property type="protein sequence ID" value="MDP5272496.1"/>
    <property type="molecule type" value="Genomic_DNA"/>
</dbReference>
<proteinExistence type="predicted"/>
<dbReference type="Proteomes" id="UP001231941">
    <property type="component" value="Unassembled WGS sequence"/>
</dbReference>
<comment type="caution">
    <text evidence="1">The sequence shown here is derived from an EMBL/GenBank/DDBJ whole genome shotgun (WGS) entry which is preliminary data.</text>
</comment>
<protein>
    <recommendedName>
        <fullName evidence="3">Nucleotidyltransferase domain-containing protein</fullName>
    </recommendedName>
</protein>
<sequence>MEITPIEAAKKFINMTFPNCSAAFLAASAKKGSIKKNSDLDLVIFDDSFDIHFRKVYDFEPWPVEAFGFNIDSFDHFLNENSVFALPTIARICTKGMLVCDKGNAQCIIDMCSKNLEEGPPSWSFDDLNFARFEITDQLEDLITSQNMMENYFIVNKLFTLCATYILRVNDLWLGDGKWLYRELRNFDDEVTNNFMSAFESYYKSNDKEPIIHFVDSILKPFGGRLFVGFYQEEIKDKD</sequence>
<organism evidence="1 2">
    <name type="scientific">Chengkuizengella axinellae</name>
    <dbReference type="NCBI Taxonomy" id="3064388"/>
    <lineage>
        <taxon>Bacteria</taxon>
        <taxon>Bacillati</taxon>
        <taxon>Bacillota</taxon>
        <taxon>Bacilli</taxon>
        <taxon>Bacillales</taxon>
        <taxon>Paenibacillaceae</taxon>
        <taxon>Chengkuizengella</taxon>
    </lineage>
</organism>
<evidence type="ECO:0000313" key="2">
    <source>
        <dbReference type="Proteomes" id="UP001231941"/>
    </source>
</evidence>
<reference evidence="1 2" key="1">
    <citation type="submission" date="2023-08" db="EMBL/GenBank/DDBJ databases">
        <authorList>
            <person name="Park J.-S."/>
        </authorList>
    </citation>
    <scope>NUCLEOTIDE SEQUENCE [LARGE SCALE GENOMIC DNA]</scope>
    <source>
        <strain evidence="1 2">2205SS18-9</strain>
    </source>
</reference>
<name>A0ABT9IT05_9BACL</name>
<dbReference type="RefSeq" id="WP_305989816.1">
    <property type="nucleotide sequence ID" value="NZ_JAVAMP010000001.1"/>
</dbReference>
<evidence type="ECO:0008006" key="3">
    <source>
        <dbReference type="Google" id="ProtNLM"/>
    </source>
</evidence>
<evidence type="ECO:0000313" key="1">
    <source>
        <dbReference type="EMBL" id="MDP5272496.1"/>
    </source>
</evidence>
<gene>
    <name evidence="1" type="ORF">Q5Y73_00090</name>
</gene>
<accession>A0ABT9IT05</accession>